<organism evidence="4 5">
    <name type="scientific">Aureococcus anophagefferens virus</name>
    <dbReference type="NCBI Taxonomy" id="1474867"/>
    <lineage>
        <taxon>Viruses</taxon>
        <taxon>Varidnaviria</taxon>
        <taxon>Bamfordvirae</taxon>
        <taxon>Nucleocytoviricota</taxon>
        <taxon>Megaviricetes</taxon>
        <taxon>Imitervirales</taxon>
        <taxon>Schizomimiviridae</taxon>
        <taxon>Kratosvirus</taxon>
        <taxon>Kratosvirus quantuckense</taxon>
    </lineage>
</organism>
<dbReference type="GO" id="GO:0097550">
    <property type="term" value="C:transcription preinitiation complex"/>
    <property type="evidence" value="ECO:0007669"/>
    <property type="project" value="TreeGrafter"/>
</dbReference>
<dbReference type="Proteomes" id="UP000028667">
    <property type="component" value="Segment"/>
</dbReference>
<dbReference type="KEGG" id="vg:20041724"/>
<dbReference type="SUPFAM" id="SSF47954">
    <property type="entry name" value="Cyclin-like"/>
    <property type="match status" value="1"/>
</dbReference>
<evidence type="ECO:0000313" key="5">
    <source>
        <dbReference type="Proteomes" id="UP000028667"/>
    </source>
</evidence>
<keyword evidence="5" id="KW-1185">Reference proteome</keyword>
<keyword evidence="2" id="KW-0804">Transcription</keyword>
<evidence type="ECO:0000256" key="1">
    <source>
        <dbReference type="ARBA" id="ARBA00023015"/>
    </source>
</evidence>
<dbReference type="GO" id="GO:0070897">
    <property type="term" value="P:transcription preinitiation complex assembly"/>
    <property type="evidence" value="ECO:0007669"/>
    <property type="project" value="InterPro"/>
</dbReference>
<dbReference type="InterPro" id="IPR013150">
    <property type="entry name" value="TFIIB_cyclin"/>
</dbReference>
<dbReference type="Gene3D" id="1.10.472.170">
    <property type="match status" value="1"/>
</dbReference>
<dbReference type="PANTHER" id="PTHR11618">
    <property type="entry name" value="TRANSCRIPTION INITIATION FACTOR IIB-RELATED"/>
    <property type="match status" value="1"/>
</dbReference>
<name>A0A076FML2_9VIRU</name>
<evidence type="ECO:0000259" key="3">
    <source>
        <dbReference type="Pfam" id="PF00382"/>
    </source>
</evidence>
<accession>A0A076FML2</accession>
<evidence type="ECO:0000313" key="4">
    <source>
        <dbReference type="EMBL" id="AII17158.1"/>
    </source>
</evidence>
<dbReference type="RefSeq" id="YP_009052277.1">
    <property type="nucleotide sequence ID" value="NC_024697.1"/>
</dbReference>
<dbReference type="InterPro" id="IPR000812">
    <property type="entry name" value="TFIIB"/>
</dbReference>
<keyword evidence="1" id="KW-0805">Transcription regulation</keyword>
<dbReference type="Pfam" id="PF00382">
    <property type="entry name" value="TFIIB"/>
    <property type="match status" value="1"/>
</dbReference>
<dbReference type="InterPro" id="IPR036915">
    <property type="entry name" value="Cyclin-like_sf"/>
</dbReference>
<dbReference type="EMBL" id="KJ645900">
    <property type="protein sequence ID" value="AII17158.1"/>
    <property type="molecule type" value="Genomic_DNA"/>
</dbReference>
<dbReference type="GeneID" id="20041724"/>
<sequence>MEYDDLIASFKTTKIEQKEEEEEKVDVAINFCNKCDCFCILNNLQYECPKCGEIKDVNNIYTGIDWKSHDTSGDYSNSNIRATTVNTLLPKSSLSTNMLFPKNKTDFRLRKVHSWIQMPSRERALNSVFKELTYICDNLKLDIKTTNIIKNYYSKISLIKINRGKIRKAVIASCIYFAIKQLNIARTPVEICKEFNIKKTDFTKGLKRVRDYLIQLGINNTNIINIEQNIERFVFEINKISNLNISDLEIFKKEACNHPLFDLINVSYLTNIALILYNVVLKNQLKVHIDTISKICNVSCITIVRYFKMLQENK</sequence>
<protein>
    <submittedName>
        <fullName evidence="4">Putative transcription factor TF IIB</fullName>
    </submittedName>
</protein>
<gene>
    <name evidence="4" type="ORF">AaV_203</name>
</gene>
<feature type="domain" description="Transcription factor TFIIB cyclin-like" evidence="3">
    <location>
        <begin position="122"/>
        <end position="208"/>
    </location>
</feature>
<dbReference type="GO" id="GO:0017025">
    <property type="term" value="F:TBP-class protein binding"/>
    <property type="evidence" value="ECO:0007669"/>
    <property type="project" value="InterPro"/>
</dbReference>
<proteinExistence type="predicted"/>
<evidence type="ECO:0000256" key="2">
    <source>
        <dbReference type="ARBA" id="ARBA00023163"/>
    </source>
</evidence>
<dbReference type="PANTHER" id="PTHR11618:SF13">
    <property type="entry name" value="TRANSCRIPTION INITIATION FACTOR IIB"/>
    <property type="match status" value="1"/>
</dbReference>
<reference evidence="4 5" key="1">
    <citation type="journal article" date="2014" name="Virology">
        <title>Genome of brown tide virus (AaV), the little giant of the Megaviridae, elucidates NCLDV genome expansion and host-virus coevolution.</title>
        <authorList>
            <person name="Moniruzzaman M."/>
            <person name="LeCleir G.R."/>
            <person name="Brown C.M."/>
            <person name="Gobler C.J."/>
            <person name="Bidle K.D."/>
            <person name="Wilson W.H."/>
            <person name="Wilhelm S.W."/>
        </authorList>
    </citation>
    <scope>NUCLEOTIDE SEQUENCE [LARGE SCALE GENOMIC DNA]</scope>
    <source>
        <strain evidence="4">BtV-01</strain>
    </source>
</reference>
<dbReference type="CDD" id="cd00043">
    <property type="entry name" value="CYCLIN_SF"/>
    <property type="match status" value="1"/>
</dbReference>